<evidence type="ECO:0000256" key="5">
    <source>
        <dbReference type="ARBA" id="ARBA00022989"/>
    </source>
</evidence>
<evidence type="ECO:0008006" key="12">
    <source>
        <dbReference type="Google" id="ProtNLM"/>
    </source>
</evidence>
<dbReference type="Pfam" id="PF17064">
    <property type="entry name" value="QVR"/>
    <property type="match status" value="1"/>
</dbReference>
<evidence type="ECO:0000256" key="4">
    <source>
        <dbReference type="ARBA" id="ARBA00022729"/>
    </source>
</evidence>
<keyword evidence="4 9" id="KW-0732">Signal</keyword>
<evidence type="ECO:0000256" key="7">
    <source>
        <dbReference type="ARBA" id="ARBA00023180"/>
    </source>
</evidence>
<dbReference type="PANTHER" id="PTHR33562:SF30">
    <property type="entry name" value="LD40063P"/>
    <property type="match status" value="1"/>
</dbReference>
<evidence type="ECO:0000256" key="9">
    <source>
        <dbReference type="SAM" id="SignalP"/>
    </source>
</evidence>
<dbReference type="PANTHER" id="PTHR33562">
    <property type="entry name" value="ATILLA, ISOFORM B-RELATED-RELATED"/>
    <property type="match status" value="1"/>
</dbReference>
<reference evidence="10" key="1">
    <citation type="journal article" date="2023" name="G3 (Bethesda)">
        <title>Whole genome assemblies of Zophobas morio and Tenebrio molitor.</title>
        <authorList>
            <person name="Kaur S."/>
            <person name="Stinson S.A."/>
            <person name="diCenzo G.C."/>
        </authorList>
    </citation>
    <scope>NUCLEOTIDE SEQUENCE</scope>
    <source>
        <strain evidence="10">QUZm001</strain>
    </source>
</reference>
<dbReference type="InterPro" id="IPR050975">
    <property type="entry name" value="Sleep_regulator"/>
</dbReference>
<dbReference type="GO" id="GO:0030431">
    <property type="term" value="P:sleep"/>
    <property type="evidence" value="ECO:0007669"/>
    <property type="project" value="InterPro"/>
</dbReference>
<sequence length="158" mass="17881">MANFGLFLTLLLAYVQQGWALRCWSCSSDLDSTCMDPFNATKLITQRQYFQQTNYNNQYQRNDMPILRECTNDLGQIYNQKQMCVKRVINVPYGKKIVSRECKAVSTNQAAGTCPDRSNNVEFCEYCEYDGCNGATGMKANVLGALAVPGVLLLFLRR</sequence>
<feature type="signal peptide" evidence="9">
    <location>
        <begin position="1"/>
        <end position="20"/>
    </location>
</feature>
<dbReference type="AlphaFoldDB" id="A0AA38M6X6"/>
<name>A0AA38M6X6_9CUCU</name>
<evidence type="ECO:0000256" key="6">
    <source>
        <dbReference type="ARBA" id="ARBA00023136"/>
    </source>
</evidence>
<comment type="subcellular location">
    <subcellularLocation>
        <location evidence="1">Membrane</location>
        <topology evidence="1">Lipid-anchor</topology>
        <topology evidence="1">GPI-anchor</topology>
    </subcellularLocation>
</comment>
<keyword evidence="6" id="KW-0472">Membrane</keyword>
<dbReference type="GO" id="GO:0098552">
    <property type="term" value="C:side of membrane"/>
    <property type="evidence" value="ECO:0007669"/>
    <property type="project" value="UniProtKB-KW"/>
</dbReference>
<keyword evidence="11" id="KW-1185">Reference proteome</keyword>
<proteinExistence type="predicted"/>
<evidence type="ECO:0000313" key="11">
    <source>
        <dbReference type="Proteomes" id="UP001168821"/>
    </source>
</evidence>
<evidence type="ECO:0000256" key="1">
    <source>
        <dbReference type="ARBA" id="ARBA00004589"/>
    </source>
</evidence>
<evidence type="ECO:0000313" key="10">
    <source>
        <dbReference type="EMBL" id="KAJ3645756.1"/>
    </source>
</evidence>
<feature type="chain" id="PRO_5041244717" description="Protein sleepless" evidence="9">
    <location>
        <begin position="21"/>
        <end position="158"/>
    </location>
</feature>
<keyword evidence="2" id="KW-0336">GPI-anchor</keyword>
<organism evidence="10 11">
    <name type="scientific">Zophobas morio</name>
    <dbReference type="NCBI Taxonomy" id="2755281"/>
    <lineage>
        <taxon>Eukaryota</taxon>
        <taxon>Metazoa</taxon>
        <taxon>Ecdysozoa</taxon>
        <taxon>Arthropoda</taxon>
        <taxon>Hexapoda</taxon>
        <taxon>Insecta</taxon>
        <taxon>Pterygota</taxon>
        <taxon>Neoptera</taxon>
        <taxon>Endopterygota</taxon>
        <taxon>Coleoptera</taxon>
        <taxon>Polyphaga</taxon>
        <taxon>Cucujiformia</taxon>
        <taxon>Tenebrionidae</taxon>
        <taxon>Zophobas</taxon>
    </lineage>
</organism>
<protein>
    <recommendedName>
        <fullName evidence="12">Protein sleepless</fullName>
    </recommendedName>
</protein>
<evidence type="ECO:0000256" key="8">
    <source>
        <dbReference type="ARBA" id="ARBA00023288"/>
    </source>
</evidence>
<comment type="caution">
    <text evidence="10">The sequence shown here is derived from an EMBL/GenBank/DDBJ whole genome shotgun (WGS) entry which is preliminary data.</text>
</comment>
<accession>A0AA38M6X6</accession>
<keyword evidence="3" id="KW-0812">Transmembrane</keyword>
<keyword evidence="7" id="KW-0325">Glycoprotein</keyword>
<dbReference type="GO" id="GO:0032222">
    <property type="term" value="P:regulation of synaptic transmission, cholinergic"/>
    <property type="evidence" value="ECO:0007669"/>
    <property type="project" value="InterPro"/>
</dbReference>
<dbReference type="EMBL" id="JALNTZ010000007">
    <property type="protein sequence ID" value="KAJ3645756.1"/>
    <property type="molecule type" value="Genomic_DNA"/>
</dbReference>
<dbReference type="InterPro" id="IPR031424">
    <property type="entry name" value="QVR-like"/>
</dbReference>
<keyword evidence="5" id="KW-1133">Transmembrane helix</keyword>
<evidence type="ECO:0000256" key="3">
    <source>
        <dbReference type="ARBA" id="ARBA00022692"/>
    </source>
</evidence>
<gene>
    <name evidence="10" type="ORF">Zmor_023390</name>
</gene>
<dbReference type="Proteomes" id="UP001168821">
    <property type="component" value="Unassembled WGS sequence"/>
</dbReference>
<keyword evidence="8" id="KW-0449">Lipoprotein</keyword>
<evidence type="ECO:0000256" key="2">
    <source>
        <dbReference type="ARBA" id="ARBA00022622"/>
    </source>
</evidence>